<feature type="compositionally biased region" description="Low complexity" evidence="3">
    <location>
        <begin position="134"/>
        <end position="143"/>
    </location>
</feature>
<dbReference type="EMBL" id="JAKCXM010000686">
    <property type="protein sequence ID" value="KAJ0392229.1"/>
    <property type="molecule type" value="Genomic_DNA"/>
</dbReference>
<gene>
    <name evidence="4" type="ORF">P43SY_009365</name>
</gene>
<dbReference type="InterPro" id="IPR036770">
    <property type="entry name" value="Ankyrin_rpt-contain_sf"/>
</dbReference>
<feature type="repeat" description="ANK" evidence="2">
    <location>
        <begin position="503"/>
        <end position="535"/>
    </location>
</feature>
<evidence type="ECO:0008006" key="6">
    <source>
        <dbReference type="Google" id="ProtNLM"/>
    </source>
</evidence>
<dbReference type="SUPFAM" id="SSF48403">
    <property type="entry name" value="Ankyrin repeat"/>
    <property type="match status" value="1"/>
</dbReference>
<dbReference type="Gene3D" id="1.25.40.20">
    <property type="entry name" value="Ankyrin repeat-containing domain"/>
    <property type="match status" value="1"/>
</dbReference>
<evidence type="ECO:0000256" key="2">
    <source>
        <dbReference type="PROSITE-ProRule" id="PRU00023"/>
    </source>
</evidence>
<feature type="compositionally biased region" description="Low complexity" evidence="3">
    <location>
        <begin position="105"/>
        <end position="123"/>
    </location>
</feature>
<keyword evidence="2" id="KW-0040">ANK repeat</keyword>
<comment type="caution">
    <text evidence="4">The sequence shown here is derived from an EMBL/GenBank/DDBJ whole genome shotgun (WGS) entry which is preliminary data.</text>
</comment>
<feature type="region of interest" description="Disordered" evidence="3">
    <location>
        <begin position="41"/>
        <end position="159"/>
    </location>
</feature>
<evidence type="ECO:0000313" key="4">
    <source>
        <dbReference type="EMBL" id="KAJ0392229.1"/>
    </source>
</evidence>
<dbReference type="PROSITE" id="PS50088">
    <property type="entry name" value="ANK_REPEAT"/>
    <property type="match status" value="2"/>
</dbReference>
<dbReference type="SMART" id="SM00248">
    <property type="entry name" value="ANK"/>
    <property type="match status" value="2"/>
</dbReference>
<dbReference type="InterPro" id="IPR002110">
    <property type="entry name" value="Ankyrin_rpt"/>
</dbReference>
<dbReference type="PANTHER" id="PTHR24119:SF0">
    <property type="entry name" value="ACYL-COA-BINDING DOMAIN-CONTAINING PROTEIN 6"/>
    <property type="match status" value="1"/>
</dbReference>
<protein>
    <recommendedName>
        <fullName evidence="6">TKL protein kinase</fullName>
    </recommendedName>
</protein>
<accession>A0AAD5LTJ0</accession>
<dbReference type="GO" id="GO:0000062">
    <property type="term" value="F:fatty-acyl-CoA binding"/>
    <property type="evidence" value="ECO:0007669"/>
    <property type="project" value="TreeGrafter"/>
</dbReference>
<dbReference type="Pfam" id="PF12796">
    <property type="entry name" value="Ank_2"/>
    <property type="match status" value="1"/>
</dbReference>
<feature type="compositionally biased region" description="Polar residues" evidence="3">
    <location>
        <begin position="47"/>
        <end position="56"/>
    </location>
</feature>
<keyword evidence="1" id="KW-0446">Lipid-binding</keyword>
<sequence length="552" mass="60636">MDELNQFLNSVEASARRILKQQTKKQQELIARERAALVRAAKGQGASYATASPTKSISRDELKASYTPGGALVVAAPRSPLSPSRRSEHEADDPTVLPRLPPPSSSASPADTVAKSPSGVLSPPVLPAIDQRRSSTNNHNNNSKDAALEAARKNQRERRAAGKILNSPLYKSLARSAKAEQQGFSRGGSDVGSPQAIKKAIQDVDSVNMLLKRLGMRDNSSPTRRPDHAVERRMCNACWAQPHKLTGCEHHAQILPRNGSAANVAGLSDEALMLRQMELQGPTSWLSDDLFVKYRSEGDRERLWFAYCRLKELEAERGDDATDVAVIPVVSRHPIVHKFFTQTELENLKTQAETRKRNLTKTPYDPPEFIPELRALFIPKANADLQEKKLQWAEFMASRQAVVEGPIASKATKGLTQAAKDALFERDPNEAQADLEKLVAKAIVYARNNNLSGLEAALDDGVDVNARDNHGNTLFILVCQQGNKKMAKFLLRRGANANLQNMNGNTALHYLVEYKHTELAEYLKSKGASDTIQNAAGLTCYEGLSVDQVEAL</sequence>
<organism evidence="4 5">
    <name type="scientific">Pythium insidiosum</name>
    <name type="common">Pythiosis disease agent</name>
    <dbReference type="NCBI Taxonomy" id="114742"/>
    <lineage>
        <taxon>Eukaryota</taxon>
        <taxon>Sar</taxon>
        <taxon>Stramenopiles</taxon>
        <taxon>Oomycota</taxon>
        <taxon>Peronosporomycetes</taxon>
        <taxon>Pythiales</taxon>
        <taxon>Pythiaceae</taxon>
        <taxon>Pythium</taxon>
    </lineage>
</organism>
<keyword evidence="5" id="KW-1185">Reference proteome</keyword>
<dbReference type="PROSITE" id="PS50297">
    <property type="entry name" value="ANK_REP_REGION"/>
    <property type="match status" value="2"/>
</dbReference>
<dbReference type="PANTHER" id="PTHR24119">
    <property type="entry name" value="ACYL-COA-BINDING DOMAIN-CONTAINING PROTEIN 6"/>
    <property type="match status" value="1"/>
</dbReference>
<evidence type="ECO:0000256" key="1">
    <source>
        <dbReference type="ARBA" id="ARBA00023121"/>
    </source>
</evidence>
<feature type="repeat" description="ANK" evidence="2">
    <location>
        <begin position="470"/>
        <end position="502"/>
    </location>
</feature>
<reference evidence="4" key="1">
    <citation type="submission" date="2021-12" db="EMBL/GenBank/DDBJ databases">
        <title>Prjna785345.</title>
        <authorList>
            <person name="Rujirawat T."/>
            <person name="Krajaejun T."/>
        </authorList>
    </citation>
    <scope>NUCLEOTIDE SEQUENCE</scope>
    <source>
        <strain evidence="4">Pi057C3</strain>
    </source>
</reference>
<proteinExistence type="predicted"/>
<evidence type="ECO:0000256" key="3">
    <source>
        <dbReference type="SAM" id="MobiDB-lite"/>
    </source>
</evidence>
<dbReference type="AlphaFoldDB" id="A0AAD5LTJ0"/>
<feature type="compositionally biased region" description="Basic and acidic residues" evidence="3">
    <location>
        <begin position="146"/>
        <end position="159"/>
    </location>
</feature>
<evidence type="ECO:0000313" key="5">
    <source>
        <dbReference type="Proteomes" id="UP001209570"/>
    </source>
</evidence>
<name>A0AAD5LTJ0_PYTIN</name>
<dbReference type="Proteomes" id="UP001209570">
    <property type="component" value="Unassembled WGS sequence"/>
</dbReference>